<evidence type="ECO:0000256" key="2">
    <source>
        <dbReference type="SAM" id="MobiDB-lite"/>
    </source>
</evidence>
<dbReference type="AlphaFoldDB" id="S7NV19"/>
<gene>
    <name evidence="4" type="ORF">D623_10007006</name>
</gene>
<evidence type="ECO:0000256" key="1">
    <source>
        <dbReference type="ARBA" id="ARBA00022574"/>
    </source>
</evidence>
<protein>
    <submittedName>
        <fullName evidence="4">WD repeat-and FYVE domain-containing protein 4</fullName>
    </submittedName>
</protein>
<feature type="region of interest" description="Disordered" evidence="2">
    <location>
        <begin position="497"/>
        <end position="530"/>
    </location>
</feature>
<reference evidence="4 5" key="1">
    <citation type="journal article" date="2013" name="Nat. Commun.">
        <title>Genome analysis reveals insights into physiology and longevity of the Brandt's bat Myotis brandtii.</title>
        <authorList>
            <person name="Seim I."/>
            <person name="Fang X."/>
            <person name="Xiong Z."/>
            <person name="Lobanov A.V."/>
            <person name="Huang Z."/>
            <person name="Ma S."/>
            <person name="Feng Y."/>
            <person name="Turanov A.A."/>
            <person name="Zhu Y."/>
            <person name="Lenz T.L."/>
            <person name="Gerashchenko M.V."/>
            <person name="Fan D."/>
            <person name="Hee Yim S."/>
            <person name="Yao X."/>
            <person name="Jordan D."/>
            <person name="Xiong Y."/>
            <person name="Ma Y."/>
            <person name="Lyapunov A.N."/>
            <person name="Chen G."/>
            <person name="Kulakova O.I."/>
            <person name="Sun Y."/>
            <person name="Lee S.G."/>
            <person name="Bronson R.T."/>
            <person name="Moskalev A.A."/>
            <person name="Sunyaev S.R."/>
            <person name="Zhang G."/>
            <person name="Krogh A."/>
            <person name="Wang J."/>
            <person name="Gladyshev V.N."/>
        </authorList>
    </citation>
    <scope>NUCLEOTIDE SEQUENCE [LARGE SCALE GENOMIC DNA]</scope>
</reference>
<dbReference type="EMBL" id="KE161039">
    <property type="protein sequence ID" value="EPQ01428.1"/>
    <property type="molecule type" value="Genomic_DNA"/>
</dbReference>
<dbReference type="SUPFAM" id="SSF50729">
    <property type="entry name" value="PH domain-like"/>
    <property type="match status" value="1"/>
</dbReference>
<keyword evidence="5" id="KW-1185">Reference proteome</keyword>
<proteinExistence type="predicted"/>
<dbReference type="Gene3D" id="2.30.29.30">
    <property type="entry name" value="Pleckstrin-homology domain (PH domain)/Phosphotyrosine-binding domain (PTB)"/>
    <property type="match status" value="1"/>
</dbReference>
<dbReference type="PANTHER" id="PTHR46108">
    <property type="entry name" value="BLUE CHEESE"/>
    <property type="match status" value="1"/>
</dbReference>
<name>S7NV19_MYOBR</name>
<dbReference type="PANTHER" id="PTHR46108:SF3">
    <property type="entry name" value="WD REPEAT- AND FYVE DOMAIN-CONTAINING PROTEIN 4"/>
    <property type="match status" value="1"/>
</dbReference>
<dbReference type="Proteomes" id="UP000052978">
    <property type="component" value="Unassembled WGS sequence"/>
</dbReference>
<evidence type="ECO:0000313" key="4">
    <source>
        <dbReference type="EMBL" id="EPQ01428.1"/>
    </source>
</evidence>
<feature type="domain" description="BEACH-type PH" evidence="3">
    <location>
        <begin position="569"/>
        <end position="694"/>
    </location>
</feature>
<dbReference type="CDD" id="cd01201">
    <property type="entry name" value="PH_BEACH"/>
    <property type="match status" value="1"/>
</dbReference>
<evidence type="ECO:0000259" key="3">
    <source>
        <dbReference type="PROSITE" id="PS51783"/>
    </source>
</evidence>
<dbReference type="Pfam" id="PF14844">
    <property type="entry name" value="PH_BEACH"/>
    <property type="match status" value="1"/>
</dbReference>
<dbReference type="InterPro" id="IPR011993">
    <property type="entry name" value="PH-like_dom_sf"/>
</dbReference>
<dbReference type="InterPro" id="IPR051944">
    <property type="entry name" value="BEACH_domain_protein"/>
</dbReference>
<dbReference type="PROSITE" id="PS51783">
    <property type="entry name" value="PH_BEACH"/>
    <property type="match status" value="1"/>
</dbReference>
<organism evidence="4 5">
    <name type="scientific">Myotis brandtii</name>
    <name type="common">Brandt's bat</name>
    <dbReference type="NCBI Taxonomy" id="109478"/>
    <lineage>
        <taxon>Eukaryota</taxon>
        <taxon>Metazoa</taxon>
        <taxon>Chordata</taxon>
        <taxon>Craniata</taxon>
        <taxon>Vertebrata</taxon>
        <taxon>Euteleostomi</taxon>
        <taxon>Mammalia</taxon>
        <taxon>Eutheria</taxon>
        <taxon>Laurasiatheria</taxon>
        <taxon>Chiroptera</taxon>
        <taxon>Yangochiroptera</taxon>
        <taxon>Vespertilionidae</taxon>
        <taxon>Myotis</taxon>
    </lineage>
</organism>
<dbReference type="InterPro" id="IPR023362">
    <property type="entry name" value="PH-BEACH_dom"/>
</dbReference>
<accession>S7NV19</accession>
<dbReference type="GO" id="GO:0019882">
    <property type="term" value="P:antigen processing and presentation"/>
    <property type="evidence" value="ECO:0007669"/>
    <property type="project" value="TreeGrafter"/>
</dbReference>
<sequence>MGHSVHWRASLQPSLLFQDSLDATLQGLLRAHRAEEVLRAGLCMEGALLLLRMLKATMSRGVTTEFAQNASSPGAEAEGEGIVEGLQAPAKSHPTRKQLRVFMQLLLRDLLLAAPSPKQWLPLEVLLEASPDNATSQQKRDFQSEVLLSTMEIFHMMRGGDVSMLRGDKEPQPNSEAAAAPSLTIITHFTQKLVEKLYSGMFSADPRHILLFITEHIMVVIENASSQRDSTISTLYSSLNKVILYCLSQPQQSLSEGLGLLRVLHFLQEHWDIIFATYNSNSSFLLCLMHCLLQLSEGSYPEGFGLEPKPRMTPYHQVFLSPNEDMREKRVDDSPSLTDVQHSIQRTVHALWQQLMAQRWQELEDTFKIDLSVKPGEREVKMDEVTPLWEETMLKAWQHYLASEKKSLASRSNVGHHSKVTSWSESLSSAMRLIPGRQAKDPECKTERRRCGDVKAARAWARIREQLFGELGLWGPAAEVTPCHRWELDWREGPARMRKRLRRSSPSEAQRAEGPQVGELTPREAEGESDEVAADCTRLTFFPSLHESQHSEDFLELCRERQVILQELLDHEKVTQKYSMVLVQGHLVSEALLLFGHQHFYICENFTLSPVGDVYCTRHCLSNISDPFIFNLCSKDRSSDHYSCRRHSYGDLRELRQARFLLQDIALEIFFRNGCSKFFVFHNSDRSKVFKRSPSYKCLVYNVTQ</sequence>
<evidence type="ECO:0000313" key="5">
    <source>
        <dbReference type="Proteomes" id="UP000052978"/>
    </source>
</evidence>
<keyword evidence="1" id="KW-0853">WD repeat</keyword>